<feature type="domain" description="Transcription elongation factor GreA/GreB C-terminal" evidence="1">
    <location>
        <begin position="57"/>
        <end position="132"/>
    </location>
</feature>
<keyword evidence="3" id="KW-0418">Kinase</keyword>
<dbReference type="PANTHER" id="PTHR30437:SF5">
    <property type="entry name" value="REGULATOR OF NUCLEOSIDE DIPHOSPHATE KINASE"/>
    <property type="match status" value="1"/>
</dbReference>
<dbReference type="InterPro" id="IPR036953">
    <property type="entry name" value="GreA/GreB_C_sf"/>
</dbReference>
<reference evidence="3" key="1">
    <citation type="submission" date="2016-07" db="EMBL/GenBank/DDBJ databases">
        <title>Microvirga ossetica sp. nov. a new species of rhizobia isolated from root nodules of the legume species Vicia alpestris Steven originated from North Ossetia region in the Caucasus.</title>
        <authorList>
            <person name="Safronova V.I."/>
            <person name="Kuznetsova I.G."/>
            <person name="Sazanova A.L."/>
            <person name="Belimov A."/>
            <person name="Andronov E."/>
            <person name="Osledkin Y.S."/>
            <person name="Onishchuk O.P."/>
            <person name="Kurchak O.N."/>
            <person name="Shaposhnikov A.I."/>
            <person name="Willems A."/>
            <person name="Tikhonovich I.A."/>
        </authorList>
    </citation>
    <scope>NUCLEOTIDE SEQUENCE [LARGE SCALE GENOMIC DNA]</scope>
    <source>
        <strain evidence="3">V5/3M</strain>
    </source>
</reference>
<dbReference type="Pfam" id="PF01272">
    <property type="entry name" value="GreA_GreB"/>
    <property type="match status" value="1"/>
</dbReference>
<dbReference type="InterPro" id="IPR001437">
    <property type="entry name" value="Tscrpt_elong_fac_GreA/B_C"/>
</dbReference>
<accession>A0A1B2EE54</accession>
<dbReference type="OrthoDB" id="192847at2"/>
<dbReference type="InterPro" id="IPR023459">
    <property type="entry name" value="Tscrpt_elong_fac_GreA/B_fam"/>
</dbReference>
<sequence length="142" mass="15280">MAKRTAGPAKPRITLTAADHEKLSALAEAALHTMPDVARELAEELDRAHILPGGKQRADAVHMGCDVDFRDDTTGRVQTVTLVYPHEADIAKGRISVLTPIGTALIGLPLGQSIGWMTRTGESKRLTVLQVSRPKVEERAPA</sequence>
<dbReference type="GO" id="GO:0032784">
    <property type="term" value="P:regulation of DNA-templated transcription elongation"/>
    <property type="evidence" value="ECO:0007669"/>
    <property type="project" value="InterPro"/>
</dbReference>
<dbReference type="GO" id="GO:0006354">
    <property type="term" value="P:DNA-templated transcription elongation"/>
    <property type="evidence" value="ECO:0007669"/>
    <property type="project" value="TreeGrafter"/>
</dbReference>
<gene>
    <name evidence="3" type="ORF">BB934_08365</name>
</gene>
<dbReference type="EMBL" id="CP016616">
    <property type="protein sequence ID" value="ANY78245.1"/>
    <property type="molecule type" value="Genomic_DNA"/>
</dbReference>
<dbReference type="SUPFAM" id="SSF54534">
    <property type="entry name" value="FKBP-like"/>
    <property type="match status" value="1"/>
</dbReference>
<dbReference type="Gene3D" id="3.10.50.30">
    <property type="entry name" value="Transcription elongation factor, GreA/GreB, C-terminal domain"/>
    <property type="match status" value="1"/>
</dbReference>
<dbReference type="NCBIfam" id="NF004396">
    <property type="entry name" value="PRK05753.1"/>
    <property type="match status" value="1"/>
</dbReference>
<dbReference type="RefSeq" id="WP_099509236.1">
    <property type="nucleotide sequence ID" value="NZ_CP016616.1"/>
</dbReference>
<dbReference type="KEGG" id="moc:BB934_08365"/>
<dbReference type="Gene3D" id="1.10.286.20">
    <property type="match status" value="1"/>
</dbReference>
<dbReference type="GO" id="GO:0003677">
    <property type="term" value="F:DNA binding"/>
    <property type="evidence" value="ECO:0007669"/>
    <property type="project" value="InterPro"/>
</dbReference>
<organism evidence="3">
    <name type="scientific">Microvirga ossetica</name>
    <dbReference type="NCBI Taxonomy" id="1882682"/>
    <lineage>
        <taxon>Bacteria</taxon>
        <taxon>Pseudomonadati</taxon>
        <taxon>Pseudomonadota</taxon>
        <taxon>Alphaproteobacteria</taxon>
        <taxon>Hyphomicrobiales</taxon>
        <taxon>Methylobacteriaceae</taxon>
        <taxon>Microvirga</taxon>
    </lineage>
</organism>
<proteinExistence type="predicted"/>
<dbReference type="InterPro" id="IPR029462">
    <property type="entry name" value="Rnk_N"/>
</dbReference>
<evidence type="ECO:0000259" key="2">
    <source>
        <dbReference type="Pfam" id="PF14760"/>
    </source>
</evidence>
<dbReference type="Pfam" id="PF14760">
    <property type="entry name" value="Rnk_N"/>
    <property type="match status" value="1"/>
</dbReference>
<dbReference type="GO" id="GO:0016301">
    <property type="term" value="F:kinase activity"/>
    <property type="evidence" value="ECO:0007669"/>
    <property type="project" value="UniProtKB-KW"/>
</dbReference>
<protein>
    <submittedName>
        <fullName evidence="3">Nucleoside diphosphate kinase regulator</fullName>
    </submittedName>
</protein>
<keyword evidence="3" id="KW-0808">Transferase</keyword>
<feature type="domain" description="Regulator of nucleoside diphosphate kinase N-terminal" evidence="2">
    <location>
        <begin position="11"/>
        <end position="50"/>
    </location>
</feature>
<name>A0A1B2EE54_9HYPH</name>
<dbReference type="GO" id="GO:0070063">
    <property type="term" value="F:RNA polymerase binding"/>
    <property type="evidence" value="ECO:0007669"/>
    <property type="project" value="InterPro"/>
</dbReference>
<evidence type="ECO:0000313" key="3">
    <source>
        <dbReference type="EMBL" id="ANY78245.1"/>
    </source>
</evidence>
<dbReference type="AlphaFoldDB" id="A0A1B2EE54"/>
<evidence type="ECO:0000259" key="1">
    <source>
        <dbReference type="Pfam" id="PF01272"/>
    </source>
</evidence>
<dbReference type="PANTHER" id="PTHR30437">
    <property type="entry name" value="TRANSCRIPTION ELONGATION FACTOR GREA"/>
    <property type="match status" value="1"/>
</dbReference>